<dbReference type="PANTHER" id="PTHR42784">
    <property type="entry name" value="PYRANOSE 2-OXIDASE"/>
    <property type="match status" value="1"/>
</dbReference>
<dbReference type="InterPro" id="IPR000172">
    <property type="entry name" value="GMC_OxRdtase_N"/>
</dbReference>
<dbReference type="OrthoDB" id="9787779at2"/>
<organism evidence="7 8">
    <name type="scientific">Pseudobacteriovorax antillogorgiicola</name>
    <dbReference type="NCBI Taxonomy" id="1513793"/>
    <lineage>
        <taxon>Bacteria</taxon>
        <taxon>Pseudomonadati</taxon>
        <taxon>Bdellovibrionota</taxon>
        <taxon>Oligoflexia</taxon>
        <taxon>Oligoflexales</taxon>
        <taxon>Pseudobacteriovoracaceae</taxon>
        <taxon>Pseudobacteriovorax</taxon>
    </lineage>
</organism>
<dbReference type="InterPro" id="IPR036188">
    <property type="entry name" value="FAD/NAD-bd_sf"/>
</dbReference>
<evidence type="ECO:0000256" key="4">
    <source>
        <dbReference type="ARBA" id="ARBA00022827"/>
    </source>
</evidence>
<dbReference type="AlphaFoldDB" id="A0A1Y6CHX4"/>
<dbReference type="SUPFAM" id="SSF54373">
    <property type="entry name" value="FAD-linked reductases, C-terminal domain"/>
    <property type="match status" value="1"/>
</dbReference>
<evidence type="ECO:0000256" key="2">
    <source>
        <dbReference type="ARBA" id="ARBA00010790"/>
    </source>
</evidence>
<keyword evidence="3" id="KW-0285">Flavoprotein</keyword>
<reference evidence="8" key="1">
    <citation type="submission" date="2017-04" db="EMBL/GenBank/DDBJ databases">
        <authorList>
            <person name="Varghese N."/>
            <person name="Submissions S."/>
        </authorList>
    </citation>
    <scope>NUCLEOTIDE SEQUENCE [LARGE SCALE GENOMIC DNA]</scope>
    <source>
        <strain evidence="8">RKEM611</strain>
    </source>
</reference>
<dbReference type="Pfam" id="PF05199">
    <property type="entry name" value="GMC_oxred_C"/>
    <property type="match status" value="1"/>
</dbReference>
<keyword evidence="8" id="KW-1185">Reference proteome</keyword>
<dbReference type="GO" id="GO:0016614">
    <property type="term" value="F:oxidoreductase activity, acting on CH-OH group of donors"/>
    <property type="evidence" value="ECO:0007669"/>
    <property type="project" value="InterPro"/>
</dbReference>
<keyword evidence="4" id="KW-0274">FAD</keyword>
<dbReference type="GO" id="GO:0050660">
    <property type="term" value="F:flavin adenine dinucleotide binding"/>
    <property type="evidence" value="ECO:0007669"/>
    <property type="project" value="InterPro"/>
</dbReference>
<proteinExistence type="inferred from homology"/>
<feature type="domain" description="4Fe-4S ferredoxin-type" evidence="6">
    <location>
        <begin position="195"/>
        <end position="224"/>
    </location>
</feature>
<dbReference type="SUPFAM" id="SSF51905">
    <property type="entry name" value="FAD/NAD(P)-binding domain"/>
    <property type="match status" value="1"/>
</dbReference>
<dbReference type="InterPro" id="IPR017896">
    <property type="entry name" value="4Fe4S_Fe-S-bd"/>
</dbReference>
<dbReference type="InterPro" id="IPR007867">
    <property type="entry name" value="GMC_OxRtase_C"/>
</dbReference>
<evidence type="ECO:0000313" key="8">
    <source>
        <dbReference type="Proteomes" id="UP000192907"/>
    </source>
</evidence>
<evidence type="ECO:0000256" key="3">
    <source>
        <dbReference type="ARBA" id="ARBA00022630"/>
    </source>
</evidence>
<comment type="similarity">
    <text evidence="2">Belongs to the GMC oxidoreductase family.</text>
</comment>
<dbReference type="Gene3D" id="3.50.50.60">
    <property type="entry name" value="FAD/NAD(P)-binding domain"/>
    <property type="match status" value="2"/>
</dbReference>
<evidence type="ECO:0000256" key="1">
    <source>
        <dbReference type="ARBA" id="ARBA00001974"/>
    </source>
</evidence>
<dbReference type="PROSITE" id="PS51379">
    <property type="entry name" value="4FE4S_FER_2"/>
    <property type="match status" value="1"/>
</dbReference>
<sequence length="536" mass="58943">MRKTYDILIVGSGVAGALAAHRFLDKGLSVLMLEAGPEPASRDVLVSRYQKADIKVPSVPYPDSPQAPRPDVSKPQDYYVQKGPSFFNSSYERLVGGSTWHWLGSCLRLVPEDFKLKSTFGVGADWPITYEQLAPYYDRAEKFLNVAGDNDFDLDSPRQSKYPSPPVPVSYLDKVIRKRIEGTTFQGRAFKMATNPQARNPKTCLGSNSCVPICPVGAKYEAYKDIKSAVQKGLHLVSKAVASKIDIDSLGAVESITYQTWDGTSHKASAKHFILAAGGIETPKLLLNSKSENVPLGVANLSDMVGRNLMDHPVQLGWALMPEKVWPFRGPLSTSGFEQLRTGTFRKKVAASRLEIHNDGWGWAEGGPVVDAAKFVEQGLRGKKLKEVLQEHCLAQVSIATLLEQLPQSHNRVTLSQKKDALGIPRPEIFYKFTDYEFAGLDLGKAQRQKFFKGLGCKEIRSNDLIFGAGHIMGTTKMGISPKDSVVDSWGQSHDHKNLSILGSSNFPTAGTANPTLTLVALAERTCDRIMDRNFT</sequence>
<dbReference type="Pfam" id="PF00732">
    <property type="entry name" value="GMC_oxred_N"/>
    <property type="match status" value="1"/>
</dbReference>
<gene>
    <name evidence="7" type="ORF">SAMN06296036_122129</name>
</gene>
<keyword evidence="5" id="KW-0560">Oxidoreductase</keyword>
<dbReference type="Proteomes" id="UP000192907">
    <property type="component" value="Unassembled WGS sequence"/>
</dbReference>
<accession>A0A1Y6CHX4</accession>
<dbReference type="STRING" id="1513793.SAMN06296036_122129"/>
<evidence type="ECO:0000313" key="7">
    <source>
        <dbReference type="EMBL" id="SMF65353.1"/>
    </source>
</evidence>
<evidence type="ECO:0000259" key="6">
    <source>
        <dbReference type="PROSITE" id="PS51379"/>
    </source>
</evidence>
<dbReference type="InterPro" id="IPR051473">
    <property type="entry name" value="P2Ox-like"/>
</dbReference>
<protein>
    <submittedName>
        <fullName evidence="7">Choline dehydrogenase</fullName>
    </submittedName>
</protein>
<dbReference type="PANTHER" id="PTHR42784:SF1">
    <property type="entry name" value="PYRANOSE 2-OXIDASE"/>
    <property type="match status" value="1"/>
</dbReference>
<comment type="cofactor">
    <cofactor evidence="1">
        <name>FAD</name>
        <dbReference type="ChEBI" id="CHEBI:57692"/>
    </cofactor>
</comment>
<name>A0A1Y6CHX4_9BACT</name>
<dbReference type="EMBL" id="FWZT01000022">
    <property type="protein sequence ID" value="SMF65353.1"/>
    <property type="molecule type" value="Genomic_DNA"/>
</dbReference>
<evidence type="ECO:0000256" key="5">
    <source>
        <dbReference type="ARBA" id="ARBA00023002"/>
    </source>
</evidence>
<dbReference type="RefSeq" id="WP_132323520.1">
    <property type="nucleotide sequence ID" value="NZ_FWZT01000022.1"/>
</dbReference>